<name>A0A0F4NLG4_9VIBR</name>
<proteinExistence type="predicted"/>
<organism evidence="1 2">
    <name type="scientific">Vibrio galatheae</name>
    <dbReference type="NCBI Taxonomy" id="579748"/>
    <lineage>
        <taxon>Bacteria</taxon>
        <taxon>Pseudomonadati</taxon>
        <taxon>Pseudomonadota</taxon>
        <taxon>Gammaproteobacteria</taxon>
        <taxon>Vibrionales</taxon>
        <taxon>Vibrionaceae</taxon>
        <taxon>Vibrio</taxon>
    </lineage>
</organism>
<dbReference type="EMBL" id="JXXV01000012">
    <property type="protein sequence ID" value="KJY84035.1"/>
    <property type="molecule type" value="Genomic_DNA"/>
</dbReference>
<protein>
    <recommendedName>
        <fullName evidence="3">Nitrate/nitrite sensing protein domain-containing protein</fullName>
    </recommendedName>
</protein>
<keyword evidence="2" id="KW-1185">Reference proteome</keyword>
<evidence type="ECO:0000313" key="2">
    <source>
        <dbReference type="Proteomes" id="UP000033673"/>
    </source>
</evidence>
<comment type="caution">
    <text evidence="1">The sequence shown here is derived from an EMBL/GenBank/DDBJ whole genome shotgun (WGS) entry which is preliminary data.</text>
</comment>
<accession>A0A0F4NLG4</accession>
<dbReference type="AlphaFoldDB" id="A0A0F4NLG4"/>
<gene>
    <name evidence="1" type="ORF">TW81_06585</name>
</gene>
<dbReference type="Proteomes" id="UP000033673">
    <property type="component" value="Unassembled WGS sequence"/>
</dbReference>
<dbReference type="PATRIC" id="fig|579748.3.peg.1350"/>
<evidence type="ECO:0008006" key="3">
    <source>
        <dbReference type="Google" id="ProtNLM"/>
    </source>
</evidence>
<sequence>MLLLATLIFAVIYYLKQEDDTIGYEFNNLVQLRRILQLSIKHRNVTHAALTRGCIEAHKNELAQIQVQLRELSESNIANLPLGERPIHRIFQAKLEGMHNGWQHRQTNRNHVIHGQTIRQCMYLIDETTQALIAKTDNSELGDRYHQKWQRVFDSMEALTELRLCVLDVQSNKGMPRVKRCCDKTSRKLEQLATMVPKALSTPYTSAVIDKLAQIASCDDLNVGEQELYDLTTDISFVIIQGYDQILYDVTNQLCRPIPRMWLV</sequence>
<reference evidence="1 2" key="1">
    <citation type="journal article" date="2015" name="BMC Genomics">
        <title>Genome mining reveals unlocked bioactive potential of marine Gram-negative bacteria.</title>
        <authorList>
            <person name="Machado H."/>
            <person name="Sonnenschein E.C."/>
            <person name="Melchiorsen J."/>
            <person name="Gram L."/>
        </authorList>
    </citation>
    <scope>NUCLEOTIDE SEQUENCE [LARGE SCALE GENOMIC DNA]</scope>
    <source>
        <strain evidence="1 2">S2757</strain>
    </source>
</reference>
<evidence type="ECO:0000313" key="1">
    <source>
        <dbReference type="EMBL" id="KJY84035.1"/>
    </source>
</evidence>